<dbReference type="Pfam" id="PF02441">
    <property type="entry name" value="Flavoprotein"/>
    <property type="match status" value="1"/>
</dbReference>
<dbReference type="HAMAP" id="MF_01984">
    <property type="entry name" value="ubiX_pad"/>
    <property type="match status" value="1"/>
</dbReference>
<dbReference type="GO" id="GO:0016831">
    <property type="term" value="F:carboxy-lyase activity"/>
    <property type="evidence" value="ECO:0007669"/>
    <property type="project" value="TreeGrafter"/>
</dbReference>
<dbReference type="InterPro" id="IPR036551">
    <property type="entry name" value="Flavin_trans-like"/>
</dbReference>
<name>A0A7I9YKL0_MYCBU</name>
<feature type="binding site" evidence="7">
    <location>
        <position position="167"/>
    </location>
    <ligand>
        <name>dimethylallyl phosphate</name>
        <dbReference type="ChEBI" id="CHEBI:88052"/>
    </ligand>
</feature>
<dbReference type="InterPro" id="IPR003382">
    <property type="entry name" value="Flavoprotein"/>
</dbReference>
<dbReference type="AlphaFoldDB" id="A0A7I9YKL0"/>
<sequence length="197" mass="21489">MRLVVGMTGATGAALGIRLLEVLRDLDVETHLVLSDWARATIKMETDHTVNDVRALASHAYSARDLAAGISSGSFRTDGMVVCPCSMKTLSAIRIGFSDNLITRAADVTLKERRKLVLVAREAPLSEIHLDNMHYLARMGAVIFPPTVAYYARPTSIDEATNYVVGRVIDQLGIEHDLIKRWKDGVNGTRSVAGVTL</sequence>
<feature type="binding site" evidence="7">
    <location>
        <begin position="9"/>
        <end position="11"/>
    </location>
    <ligand>
        <name>FMN</name>
        <dbReference type="ChEBI" id="CHEBI:58210"/>
    </ligand>
</feature>
<dbReference type="EMBL" id="BLKZ01000001">
    <property type="protein sequence ID" value="GFG89043.1"/>
    <property type="molecule type" value="Genomic_DNA"/>
</dbReference>
<dbReference type="InterPro" id="IPR004507">
    <property type="entry name" value="UbiX-like"/>
</dbReference>
<evidence type="ECO:0000256" key="4">
    <source>
        <dbReference type="ARBA" id="ARBA00022679"/>
    </source>
</evidence>
<keyword evidence="10" id="KW-1185">Reference proteome</keyword>
<keyword evidence="4 7" id="KW-0808">Transferase</keyword>
<dbReference type="EC" id="2.5.1.129" evidence="7"/>
<evidence type="ECO:0000256" key="6">
    <source>
        <dbReference type="ARBA" id="ARBA00060793"/>
    </source>
</evidence>
<gene>
    <name evidence="7" type="primary">ubiX</name>
    <name evidence="9" type="ORF">MBOU_10850</name>
</gene>
<comment type="function">
    <text evidence="7">Flavin prenyltransferase that catalyzes the synthesis of the prenylated FMN cofactor (prenyl-FMN) for 4-hydroxy-3-polyprenylbenzoic acid decarboxylase UbiD. The prenyltransferase is metal-independent and links a dimethylallyl moiety from dimethylallyl monophosphate (DMAP) to the flavin N5 and C6 atoms of FMN.</text>
</comment>
<reference evidence="9 10" key="1">
    <citation type="journal article" date="2019" name="Emerg. Microbes Infect.">
        <title>Comprehensive subspecies identification of 175 nontuberculous mycobacteria species based on 7547 genomic profiles.</title>
        <authorList>
            <person name="Matsumoto Y."/>
            <person name="Kinjo T."/>
            <person name="Motooka D."/>
            <person name="Nabeya D."/>
            <person name="Jung N."/>
            <person name="Uechi K."/>
            <person name="Horii T."/>
            <person name="Iida T."/>
            <person name="Fujita J."/>
            <person name="Nakamura S."/>
        </authorList>
    </citation>
    <scope>NUCLEOTIDE SEQUENCE [LARGE SCALE GENOMIC DNA]</scope>
    <source>
        <strain evidence="9 10">JCM 30725</strain>
    </source>
</reference>
<feature type="binding site" evidence="7">
    <location>
        <position position="151"/>
    </location>
    <ligand>
        <name>dimethylallyl phosphate</name>
        <dbReference type="ChEBI" id="CHEBI:88052"/>
    </ligand>
</feature>
<evidence type="ECO:0000259" key="8">
    <source>
        <dbReference type="Pfam" id="PF02441"/>
    </source>
</evidence>
<dbReference type="FunFam" id="3.40.50.1950:FF:000001">
    <property type="entry name" value="Flavin prenyltransferase UbiX"/>
    <property type="match status" value="1"/>
</dbReference>
<dbReference type="Proteomes" id="UP000465360">
    <property type="component" value="Unassembled WGS sequence"/>
</dbReference>
<dbReference type="Gene3D" id="3.40.50.1950">
    <property type="entry name" value="Flavin prenyltransferase-like"/>
    <property type="match status" value="1"/>
</dbReference>
<comment type="caution">
    <text evidence="7">Lacks conserved residue(s) required for the propagation of feature annotation.</text>
</comment>
<feature type="binding site" evidence="7">
    <location>
        <position position="121"/>
    </location>
    <ligand>
        <name>FMN</name>
        <dbReference type="ChEBI" id="CHEBI:58210"/>
    </ligand>
</feature>
<dbReference type="PANTHER" id="PTHR43374">
    <property type="entry name" value="FLAVIN PRENYLTRANSFERASE"/>
    <property type="match status" value="1"/>
</dbReference>
<keyword evidence="3 7" id="KW-0288">FMN</keyword>
<evidence type="ECO:0000256" key="5">
    <source>
        <dbReference type="ARBA" id="ARBA00050612"/>
    </source>
</evidence>
<evidence type="ECO:0000256" key="7">
    <source>
        <dbReference type="HAMAP-Rule" id="MF_01984"/>
    </source>
</evidence>
<evidence type="ECO:0000313" key="10">
    <source>
        <dbReference type="Proteomes" id="UP000465360"/>
    </source>
</evidence>
<comment type="caution">
    <text evidence="9">The sequence shown here is derived from an EMBL/GenBank/DDBJ whole genome shotgun (WGS) entry which is preliminary data.</text>
</comment>
<keyword evidence="1 7" id="KW-0637">Prenyltransferase</keyword>
<accession>A0A7I9YKL0</accession>
<organism evidence="9 10">
    <name type="scientific">Mycobacterium bourgelatii</name>
    <dbReference type="NCBI Taxonomy" id="1273442"/>
    <lineage>
        <taxon>Bacteria</taxon>
        <taxon>Bacillati</taxon>
        <taxon>Actinomycetota</taxon>
        <taxon>Actinomycetes</taxon>
        <taxon>Mycobacteriales</taxon>
        <taxon>Mycobacteriaceae</taxon>
        <taxon>Mycobacterium</taxon>
    </lineage>
</organism>
<feature type="binding site" evidence="7">
    <location>
        <begin position="86"/>
        <end position="89"/>
    </location>
    <ligand>
        <name>FMN</name>
        <dbReference type="ChEBI" id="CHEBI:58210"/>
    </ligand>
</feature>
<evidence type="ECO:0000256" key="2">
    <source>
        <dbReference type="ARBA" id="ARBA00022630"/>
    </source>
</evidence>
<comment type="catalytic activity">
    <reaction evidence="5 7">
        <text>dimethylallyl phosphate + FMNH2 = prenylated FMNH2 + phosphate</text>
        <dbReference type="Rhea" id="RHEA:37743"/>
        <dbReference type="ChEBI" id="CHEBI:43474"/>
        <dbReference type="ChEBI" id="CHEBI:57618"/>
        <dbReference type="ChEBI" id="CHEBI:87467"/>
        <dbReference type="ChEBI" id="CHEBI:88052"/>
        <dbReference type="EC" id="2.5.1.129"/>
    </reaction>
</comment>
<evidence type="ECO:0000256" key="3">
    <source>
        <dbReference type="ARBA" id="ARBA00022643"/>
    </source>
</evidence>
<dbReference type="NCBIfam" id="TIGR00421">
    <property type="entry name" value="ubiX_pad"/>
    <property type="match status" value="1"/>
</dbReference>
<feature type="domain" description="Flavoprotein" evidence="8">
    <location>
        <begin position="1"/>
        <end position="172"/>
    </location>
</feature>
<dbReference type="RefSeq" id="WP_163708794.1">
    <property type="nucleotide sequence ID" value="NZ_BLKZ01000001.1"/>
</dbReference>
<comment type="similarity">
    <text evidence="6 7">Belongs to the UbiX/PAD1 family.</text>
</comment>
<proteinExistence type="inferred from homology"/>
<dbReference type="PANTHER" id="PTHR43374:SF1">
    <property type="entry name" value="FLAVIN PRENYLTRANSFERASE PAD1, MITOCHONDRIAL"/>
    <property type="match status" value="1"/>
</dbReference>
<dbReference type="NCBIfam" id="NF004685">
    <property type="entry name" value="PRK06029.1"/>
    <property type="match status" value="1"/>
</dbReference>
<dbReference type="SUPFAM" id="SSF52507">
    <property type="entry name" value="Homo-oligomeric flavin-containing Cys decarboxylases, HFCD"/>
    <property type="match status" value="1"/>
</dbReference>
<evidence type="ECO:0000256" key="1">
    <source>
        <dbReference type="ARBA" id="ARBA00022602"/>
    </source>
</evidence>
<dbReference type="GO" id="GO:0106141">
    <property type="term" value="F:flavin prenyltransferase activity"/>
    <property type="evidence" value="ECO:0007669"/>
    <property type="project" value="UniProtKB-EC"/>
</dbReference>
<protein>
    <recommendedName>
        <fullName evidence="7">Flavin prenyltransferase UbiX</fullName>
        <ecNumber evidence="7">2.5.1.129</ecNumber>
    </recommendedName>
</protein>
<evidence type="ECO:0000313" key="9">
    <source>
        <dbReference type="EMBL" id="GFG89043.1"/>
    </source>
</evidence>
<feature type="binding site" evidence="7">
    <location>
        <position position="35"/>
    </location>
    <ligand>
        <name>FMN</name>
        <dbReference type="ChEBI" id="CHEBI:58210"/>
    </ligand>
</feature>
<keyword evidence="2 7" id="KW-0285">Flavoprotein</keyword>